<dbReference type="PANTHER" id="PTHR43364:SF7">
    <property type="entry name" value="NADP-DEPENDENT OXIDOREDUCTASE DOMAIN-CONTAINING PROTEIN-RELATED"/>
    <property type="match status" value="1"/>
</dbReference>
<dbReference type="SUPFAM" id="SSF51430">
    <property type="entry name" value="NAD(P)-linked oxidoreductase"/>
    <property type="match status" value="1"/>
</dbReference>
<dbReference type="Pfam" id="PF13460">
    <property type="entry name" value="NAD_binding_10"/>
    <property type="match status" value="1"/>
</dbReference>
<dbReference type="Gene3D" id="3.40.50.720">
    <property type="entry name" value="NAD(P)-binding Rossmann-like Domain"/>
    <property type="match status" value="1"/>
</dbReference>
<evidence type="ECO:0000313" key="5">
    <source>
        <dbReference type="EMBL" id="GAT49462.1"/>
    </source>
</evidence>
<dbReference type="EMBL" id="DF845521">
    <property type="protein sequence ID" value="GAT49462.1"/>
    <property type="molecule type" value="Genomic_DNA"/>
</dbReference>
<dbReference type="Gene3D" id="3.20.20.100">
    <property type="entry name" value="NADP-dependent oxidoreductase domain"/>
    <property type="match status" value="1"/>
</dbReference>
<dbReference type="SUPFAM" id="SSF51735">
    <property type="entry name" value="NAD(P)-binding Rossmann-fold domains"/>
    <property type="match status" value="1"/>
</dbReference>
<dbReference type="PANTHER" id="PTHR43364">
    <property type="entry name" value="NADH-SPECIFIC METHYLGLYOXAL REDUCTASE-RELATED"/>
    <property type="match status" value="1"/>
</dbReference>
<protein>
    <recommendedName>
        <fullName evidence="7">NADP-dependent oxidoreductase domain-containing protein</fullName>
    </recommendedName>
</protein>
<dbReference type="InterPro" id="IPR036291">
    <property type="entry name" value="NAD(P)-bd_dom_sf"/>
</dbReference>
<accession>A0ABQ0LFZ9</accession>
<dbReference type="InterPro" id="IPR016040">
    <property type="entry name" value="NAD(P)-bd_dom"/>
</dbReference>
<comment type="similarity">
    <text evidence="2">Belongs to the aldo/keto reductase family. Aldo/keto reductase 2 subfamily.</text>
</comment>
<proteinExistence type="inferred from homology"/>
<feature type="domain" description="NADP-dependent oxidoreductase" evidence="3">
    <location>
        <begin position="74"/>
        <end position="377"/>
    </location>
</feature>
<organism evidence="5 6">
    <name type="scientific">Mycena chlorophos</name>
    <name type="common">Agaric fungus</name>
    <name type="synonym">Agaricus chlorophos</name>
    <dbReference type="NCBI Taxonomy" id="658473"/>
    <lineage>
        <taxon>Eukaryota</taxon>
        <taxon>Fungi</taxon>
        <taxon>Dikarya</taxon>
        <taxon>Basidiomycota</taxon>
        <taxon>Agaricomycotina</taxon>
        <taxon>Agaricomycetes</taxon>
        <taxon>Agaricomycetidae</taxon>
        <taxon>Agaricales</taxon>
        <taxon>Marasmiineae</taxon>
        <taxon>Mycenaceae</taxon>
        <taxon>Mycena</taxon>
    </lineage>
</organism>
<dbReference type="InterPro" id="IPR036812">
    <property type="entry name" value="NAD(P)_OxRdtase_dom_sf"/>
</dbReference>
<evidence type="ECO:0000259" key="4">
    <source>
        <dbReference type="Pfam" id="PF13460"/>
    </source>
</evidence>
<dbReference type="Proteomes" id="UP000815677">
    <property type="component" value="Unassembled WGS sequence"/>
</dbReference>
<evidence type="ECO:0000313" key="6">
    <source>
        <dbReference type="Proteomes" id="UP000815677"/>
    </source>
</evidence>
<sequence>MIAELIAAARKHLSHHALRDEWPALHIAPRRIKAQAEWPPQQQQQQTAMTDNLTPSKLAHYRALCPSASVRVSPIQLGAMSIGDKWFPGTTVESSLALLDAYFDNGGNFIDTANMYQNEASEILIGEWMEKRNNREQLVIATKYSSDYKTRQPGFTNHASFIGNSLKSMTTSLEASLKKLRTSYIDIFYVHWWDWETSIEEVMNGLHNLVVQGKVLYLGISDAPAWVVSQANQYARDHGKTPFVIYQGAWNLLERSFEREIVPMARAHGMALAPWNVLAAGKFRTSAQEKERDPGTNRNFYHPINKDEERIQLTVAALEKVASEIGAKNIQAVAIAYVLQKTPYVFPIVGGRKIEHLMANLEALDISLSAEHIAFLEGAVPFDPGFPNWMIGDGSKQPPFWSQSGTFVKQPLLESIRPAKDCILPPDIRTLVSPWRQRSQFPVTREQGSSTVDLPTSYSALKSHASKHRSAASAITSLSFLTTTMHMHIVLFGASGTMGQVISRRFLAVYPSCTLVLYVRNPSKIPLEIAEHRSVIIVEGELDDMDNISKSMEGAEAVITALGPTGRKGPLYPNNTPIATAYSRIIFMMKHHGIKRLIALTTPAVRDPSDHFSLPMVFLRTTFATLARNVVKDIIAVGDTVRTDGADLEWTLIRLAFHTKEHTETSSAMTPGHWQLEEGLATSGMGGLSMRSPSSSSSDKHPAVIAGYMGDSGVNSFSSRGGAAAFIIDELEKREWIRKAPILSAA</sequence>
<reference evidence="5" key="1">
    <citation type="submission" date="2014-09" db="EMBL/GenBank/DDBJ databases">
        <title>Genome sequence of the luminous mushroom Mycena chlorophos for searching fungal bioluminescence genes.</title>
        <authorList>
            <person name="Tanaka Y."/>
            <person name="Kasuga D."/>
            <person name="Oba Y."/>
            <person name="Hase S."/>
            <person name="Sato K."/>
            <person name="Oba Y."/>
            <person name="Sakakibara Y."/>
        </authorList>
    </citation>
    <scope>NUCLEOTIDE SEQUENCE</scope>
</reference>
<dbReference type="Pfam" id="PF00248">
    <property type="entry name" value="Aldo_ket_red"/>
    <property type="match status" value="1"/>
</dbReference>
<evidence type="ECO:0008006" key="7">
    <source>
        <dbReference type="Google" id="ProtNLM"/>
    </source>
</evidence>
<evidence type="ECO:0000256" key="1">
    <source>
        <dbReference type="ARBA" id="ARBA00022857"/>
    </source>
</evidence>
<keyword evidence="6" id="KW-1185">Reference proteome</keyword>
<evidence type="ECO:0000256" key="2">
    <source>
        <dbReference type="ARBA" id="ARBA00038157"/>
    </source>
</evidence>
<gene>
    <name evidence="5" type="ORF">MCHLO_06773</name>
</gene>
<feature type="domain" description="NAD(P)-binding" evidence="4">
    <location>
        <begin position="493"/>
        <end position="670"/>
    </location>
</feature>
<dbReference type="InterPro" id="IPR023210">
    <property type="entry name" value="NADP_OxRdtase_dom"/>
</dbReference>
<keyword evidence="1" id="KW-0521">NADP</keyword>
<name>A0ABQ0LFZ9_MYCCL</name>
<evidence type="ECO:0000259" key="3">
    <source>
        <dbReference type="Pfam" id="PF00248"/>
    </source>
</evidence>
<dbReference type="InterPro" id="IPR050523">
    <property type="entry name" value="AKR_Detox_Biosynth"/>
</dbReference>